<dbReference type="Pfam" id="PF04464">
    <property type="entry name" value="Glyphos_transf"/>
    <property type="match status" value="1"/>
</dbReference>
<dbReference type="Proteomes" id="UP000683575">
    <property type="component" value="Chromosome"/>
</dbReference>
<name>A0A975T4B5_9ACTN</name>
<dbReference type="KEGG" id="nps:KRR39_17340"/>
<sequence>MNLARTRFPSLEVVDRVAAGLVTDLSARAVEFAATGKPMVVFDERINRPGDLLHDVHEVLPAAVAHDFETFAAALERMFDPASDEPREFRRRLFVEHLDVHSARRLVNRVRGSYLRSRPASPGEADRW</sequence>
<gene>
    <name evidence="1" type="ORF">KRR39_17340</name>
</gene>
<dbReference type="GO" id="GO:0047355">
    <property type="term" value="F:CDP-glycerol glycerophosphotransferase activity"/>
    <property type="evidence" value="ECO:0007669"/>
    <property type="project" value="InterPro"/>
</dbReference>
<proteinExistence type="predicted"/>
<dbReference type="InterPro" id="IPR007554">
    <property type="entry name" value="Glycerophosphate_synth"/>
</dbReference>
<dbReference type="GO" id="GO:0016020">
    <property type="term" value="C:membrane"/>
    <property type="evidence" value="ECO:0007669"/>
    <property type="project" value="InterPro"/>
</dbReference>
<accession>A0A975T4B5</accession>
<dbReference type="AlphaFoldDB" id="A0A975T4B5"/>
<evidence type="ECO:0000313" key="2">
    <source>
        <dbReference type="Proteomes" id="UP000683575"/>
    </source>
</evidence>
<organism evidence="1 2">
    <name type="scientific">Nocardioides panacis</name>
    <dbReference type="NCBI Taxonomy" id="2849501"/>
    <lineage>
        <taxon>Bacteria</taxon>
        <taxon>Bacillati</taxon>
        <taxon>Actinomycetota</taxon>
        <taxon>Actinomycetes</taxon>
        <taxon>Propionibacteriales</taxon>
        <taxon>Nocardioidaceae</taxon>
        <taxon>Nocardioides</taxon>
    </lineage>
</organism>
<protein>
    <submittedName>
        <fullName evidence="1">CDP-glycerol glycerophosphotransferase family protein</fullName>
    </submittedName>
</protein>
<keyword evidence="2" id="KW-1185">Reference proteome</keyword>
<dbReference type="EMBL" id="CP077062">
    <property type="protein sequence ID" value="QWZ10644.1"/>
    <property type="molecule type" value="Genomic_DNA"/>
</dbReference>
<dbReference type="RefSeq" id="WP_216942760.1">
    <property type="nucleotide sequence ID" value="NZ_CP077062.1"/>
</dbReference>
<evidence type="ECO:0000313" key="1">
    <source>
        <dbReference type="EMBL" id="QWZ10644.1"/>
    </source>
</evidence>
<reference evidence="1" key="1">
    <citation type="submission" date="2021-06" db="EMBL/GenBank/DDBJ databases">
        <title>Complete genome sequence of Nocardioides sp. G188.</title>
        <authorList>
            <person name="Im W.-T."/>
        </authorList>
    </citation>
    <scope>NUCLEOTIDE SEQUENCE</scope>
    <source>
        <strain evidence="1">G188</strain>
    </source>
</reference>